<feature type="region of interest" description="Disordered" evidence="9">
    <location>
        <begin position="368"/>
        <end position="451"/>
    </location>
</feature>
<accession>A0A9P6AAD1</accession>
<name>A0A9P6AAD1_PLEER</name>
<feature type="compositionally biased region" description="Polar residues" evidence="9">
    <location>
        <begin position="60"/>
        <end position="70"/>
    </location>
</feature>
<keyword evidence="6" id="KW-0238">DNA-binding</keyword>
<feature type="region of interest" description="Disordered" evidence="9">
    <location>
        <begin position="194"/>
        <end position="251"/>
    </location>
</feature>
<feature type="compositionally biased region" description="Basic and acidic residues" evidence="9">
    <location>
        <begin position="430"/>
        <end position="439"/>
    </location>
</feature>
<evidence type="ECO:0000256" key="8">
    <source>
        <dbReference type="ARBA" id="ARBA00030039"/>
    </source>
</evidence>
<evidence type="ECO:0000313" key="11">
    <source>
        <dbReference type="Proteomes" id="UP000807025"/>
    </source>
</evidence>
<dbReference type="GO" id="GO:0005634">
    <property type="term" value="C:nucleus"/>
    <property type="evidence" value="ECO:0007669"/>
    <property type="project" value="UniProtKB-SubCell"/>
</dbReference>
<protein>
    <recommendedName>
        <fullName evidence="3">CST complex subunit STN1</fullName>
    </recommendedName>
    <alternativeName>
        <fullName evidence="8">Suppressor of cdc thirteen homolog</fullName>
    </alternativeName>
</protein>
<comment type="caution">
    <text evidence="10">The sequence shown here is derived from an EMBL/GenBank/DDBJ whole genome shotgun (WGS) entry which is preliminary data.</text>
</comment>
<evidence type="ECO:0000256" key="1">
    <source>
        <dbReference type="ARBA" id="ARBA00004123"/>
    </source>
</evidence>
<evidence type="ECO:0000256" key="6">
    <source>
        <dbReference type="ARBA" id="ARBA00023125"/>
    </source>
</evidence>
<organism evidence="10 11">
    <name type="scientific">Pleurotus eryngii</name>
    <name type="common">Boletus of the steppes</name>
    <dbReference type="NCBI Taxonomy" id="5323"/>
    <lineage>
        <taxon>Eukaryota</taxon>
        <taxon>Fungi</taxon>
        <taxon>Dikarya</taxon>
        <taxon>Basidiomycota</taxon>
        <taxon>Agaricomycotina</taxon>
        <taxon>Agaricomycetes</taxon>
        <taxon>Agaricomycetidae</taxon>
        <taxon>Agaricales</taxon>
        <taxon>Pleurotineae</taxon>
        <taxon>Pleurotaceae</taxon>
        <taxon>Pleurotus</taxon>
    </lineage>
</organism>
<dbReference type="GO" id="GO:0000781">
    <property type="term" value="C:chromosome, telomeric region"/>
    <property type="evidence" value="ECO:0007669"/>
    <property type="project" value="UniProtKB-SubCell"/>
</dbReference>
<dbReference type="EMBL" id="MU154526">
    <property type="protein sequence ID" value="KAF9500729.1"/>
    <property type="molecule type" value="Genomic_DNA"/>
</dbReference>
<feature type="region of interest" description="Disordered" evidence="9">
    <location>
        <begin position="311"/>
        <end position="339"/>
    </location>
</feature>
<evidence type="ECO:0000256" key="3">
    <source>
        <dbReference type="ARBA" id="ARBA00017411"/>
    </source>
</evidence>
<evidence type="ECO:0000256" key="7">
    <source>
        <dbReference type="ARBA" id="ARBA00023242"/>
    </source>
</evidence>
<evidence type="ECO:0000313" key="10">
    <source>
        <dbReference type="EMBL" id="KAF9500729.1"/>
    </source>
</evidence>
<keyword evidence="5" id="KW-0779">Telomere</keyword>
<dbReference type="PANTHER" id="PTHR13989">
    <property type="entry name" value="REPLICATION PROTEIN A-RELATED"/>
    <property type="match status" value="1"/>
</dbReference>
<dbReference type="GO" id="GO:0003677">
    <property type="term" value="F:DNA binding"/>
    <property type="evidence" value="ECO:0007669"/>
    <property type="project" value="UniProtKB-KW"/>
</dbReference>
<dbReference type="AlphaFoldDB" id="A0A9P6AAD1"/>
<evidence type="ECO:0000256" key="2">
    <source>
        <dbReference type="ARBA" id="ARBA00004574"/>
    </source>
</evidence>
<keyword evidence="7" id="KW-0539">Nucleus</keyword>
<reference evidence="10" key="1">
    <citation type="submission" date="2020-11" db="EMBL/GenBank/DDBJ databases">
        <authorList>
            <consortium name="DOE Joint Genome Institute"/>
            <person name="Ahrendt S."/>
            <person name="Riley R."/>
            <person name="Andreopoulos W."/>
            <person name="Labutti K."/>
            <person name="Pangilinan J."/>
            <person name="Ruiz-Duenas F.J."/>
            <person name="Barrasa J.M."/>
            <person name="Sanchez-Garcia M."/>
            <person name="Camarero S."/>
            <person name="Miyauchi S."/>
            <person name="Serrano A."/>
            <person name="Linde D."/>
            <person name="Babiker R."/>
            <person name="Drula E."/>
            <person name="Ayuso-Fernandez I."/>
            <person name="Pacheco R."/>
            <person name="Padilla G."/>
            <person name="Ferreira P."/>
            <person name="Barriuso J."/>
            <person name="Kellner H."/>
            <person name="Castanera R."/>
            <person name="Alfaro M."/>
            <person name="Ramirez L."/>
            <person name="Pisabarro A.G."/>
            <person name="Kuo A."/>
            <person name="Tritt A."/>
            <person name="Lipzen A."/>
            <person name="He G."/>
            <person name="Yan M."/>
            <person name="Ng V."/>
            <person name="Cullen D."/>
            <person name="Martin F."/>
            <person name="Rosso M.-N."/>
            <person name="Henrissat B."/>
            <person name="Hibbett D."/>
            <person name="Martinez A.T."/>
            <person name="Grigoriev I.V."/>
        </authorList>
    </citation>
    <scope>NUCLEOTIDE SEQUENCE</scope>
    <source>
        <strain evidence="10">ATCC 90797</strain>
    </source>
</reference>
<keyword evidence="11" id="KW-1185">Reference proteome</keyword>
<dbReference type="InterPro" id="IPR040260">
    <property type="entry name" value="RFA2-like"/>
</dbReference>
<sequence length="587" mass="64955">MRECQPQKDVDYFWLGRVPCRTAMIVGTVVGVNVFEKRTVYTVDDGTGVVDCSHRGPRAPNSSVKPSASPQKLKLKHPPSQVTKGIPNPSYSLFALKPPYTTNTADDPFINVPRTLPKYQPATLPKRIFVGAFVRIQGRVSKLHHGRQIVVQDIDAVSPNQEIHHRNTVRMLHRTRYSPSLGLFIPPIVDAATTSKLPTTPTRPRFPNRTADADASPSTPKQKSRQHQSPMKSNATDFSGTDCSESEYSECSPRKMSVASLKLRHPSRLHSRDLTANTFRIYLKYYMDELNTLSRSTFLQDVSTPRKHAVLPPAWGEETPRPSKIQPRAVLPRDGGSNSNKGFTMSFLRRIPELAFLARRVVEAEAKRRAKEERGKMRSAKAASSTAIRQSSDRGVSQSTSTSSAPQYRTVKLTRQGSQDKENAVQARGSDPRDRETTCPKDNSSKVNPGPRMKRLFTFTIRKLYDEGSIVLWDGPVHPYASKNGFIPPNDGLWKISSKSAASTQMHNDSLSLSATFSTTCDSASIPCSATPDLDLCLREVEGSLSDPGEDEEAYISVTPAYLAPLVEEAIEVLVGRMKSANTGFSQ</sequence>
<dbReference type="OrthoDB" id="77828at2759"/>
<feature type="compositionally biased region" description="Low complexity" evidence="9">
    <location>
        <begin position="198"/>
        <end position="210"/>
    </location>
</feature>
<evidence type="ECO:0000256" key="4">
    <source>
        <dbReference type="ARBA" id="ARBA00022454"/>
    </source>
</evidence>
<proteinExistence type="predicted"/>
<evidence type="ECO:0000256" key="5">
    <source>
        <dbReference type="ARBA" id="ARBA00022895"/>
    </source>
</evidence>
<gene>
    <name evidence="10" type="ORF">BDN71DRAFT_1440210</name>
</gene>
<comment type="subcellular location">
    <subcellularLocation>
        <location evidence="2">Chromosome</location>
        <location evidence="2">Telomere</location>
    </subcellularLocation>
    <subcellularLocation>
        <location evidence="1">Nucleus</location>
    </subcellularLocation>
</comment>
<feature type="region of interest" description="Disordered" evidence="9">
    <location>
        <begin position="52"/>
        <end position="80"/>
    </location>
</feature>
<dbReference type="Gene3D" id="2.40.50.140">
    <property type="entry name" value="Nucleic acid-binding proteins"/>
    <property type="match status" value="1"/>
</dbReference>
<feature type="compositionally biased region" description="Polar residues" evidence="9">
    <location>
        <begin position="382"/>
        <end position="417"/>
    </location>
</feature>
<dbReference type="Proteomes" id="UP000807025">
    <property type="component" value="Unassembled WGS sequence"/>
</dbReference>
<keyword evidence="4" id="KW-0158">Chromosome</keyword>
<dbReference type="PANTHER" id="PTHR13989:SF33">
    <property type="entry name" value="CST COMPLEX SUBUNIT STN1"/>
    <property type="match status" value="1"/>
</dbReference>
<feature type="compositionally biased region" description="Polar residues" evidence="9">
    <location>
        <begin position="216"/>
        <end position="243"/>
    </location>
</feature>
<evidence type="ECO:0000256" key="9">
    <source>
        <dbReference type="SAM" id="MobiDB-lite"/>
    </source>
</evidence>
<dbReference type="InterPro" id="IPR012340">
    <property type="entry name" value="NA-bd_OB-fold"/>
</dbReference>